<keyword evidence="5 6" id="KW-0833">Ubl conjugation pathway</keyword>
<dbReference type="PROSITE" id="PS50237">
    <property type="entry name" value="HECT"/>
    <property type="match status" value="1"/>
</dbReference>
<dbReference type="PROSITE" id="PS50053">
    <property type="entry name" value="UBIQUITIN_2"/>
    <property type="match status" value="1"/>
</dbReference>
<evidence type="ECO:0000256" key="3">
    <source>
        <dbReference type="ARBA" id="ARBA00012485"/>
    </source>
</evidence>
<dbReference type="SUPFAM" id="SSF56204">
    <property type="entry name" value="Hect, E3 ligase catalytic domain"/>
    <property type="match status" value="1"/>
</dbReference>
<sequence>MATPGAAASEPDHGAPPTAAVQLLLRNIDSRTTVIRARREDTVGSVLDRLGNGVPPRGGELRAVHAGRELPRGATVGELGLPWDATIHVSYRLLSTPHADAWRLASEITAAARVAATATGGQQQPHEAAPLEKLVRRFLDSAGAAQQRRSHSALGPVADHLDIFLRSGAPGVLVQLYHSNDEHRRAVAERAIRCFLCPDAPSGKGIVRAWTAPVLLEFCGSIATGARTGDSLYTALRSMLATVLSDPEWTPERWHGVSWRRVAEQLTRLAGEMAKGIIQEIATAYRSCWSRPAAATRNLVEFKAFWSVLRRQVLELDDDRIQPWRKLLSQILEYLLRSVKDCMARFEMSLPPPPPPPGHRHTSSSSALPKWTASLHSVWAVLAELDDWPDLHHAMRATLAAHARAVTALVLSAGSEFSENIRWITRHRDLLEFEARRHLAMAMLLELVRGTDAPPPYELLVDRARLLPDSFGYIVHATPQELRAAMSVAFKHEQATGPGVLREWFCLVCQALFNPRVVLFSACPHDRRRFFINPTSVVDPLHLEYFEFAGRMIALALRHKIHVGVYFDRTLFLQLAGRPITLEDIADTDPSLHASCKKILEMDPGLVDSNTLELTFVREDEVLGSRTVTELFPGGKDIAVTSENRCKYIDLLIQDRFVNCTRRQLAYFAAGFRTMFDKWKPWTEFFASLDNEDFDQMLGGSKGTIDVNQWRAHTDYRGYKEKDRQIKWFWKAVENMTVEQQGRLLFFWTSVKCLPSDGFWGLGCRLFIYRASSSRDHLPTSQTCFYHLHLPAYTSSSMMQSRLRVIVQEHVSSGFGAS</sequence>
<evidence type="ECO:0000256" key="4">
    <source>
        <dbReference type="ARBA" id="ARBA00022679"/>
    </source>
</evidence>
<dbReference type="Proteomes" id="UP000298652">
    <property type="component" value="Chromosome 6"/>
</dbReference>
<evidence type="ECO:0000259" key="7">
    <source>
        <dbReference type="PROSITE" id="PS50053"/>
    </source>
</evidence>
<dbReference type="CDD" id="cd00078">
    <property type="entry name" value="HECTc"/>
    <property type="match status" value="1"/>
</dbReference>
<comment type="catalytic activity">
    <reaction evidence="1">
        <text>S-ubiquitinyl-[E2 ubiquitin-conjugating enzyme]-L-cysteine + [acceptor protein]-L-lysine = [E2 ubiquitin-conjugating enzyme]-L-cysteine + N(6)-ubiquitinyl-[acceptor protein]-L-lysine.</text>
        <dbReference type="EC" id="2.3.2.26"/>
    </reaction>
</comment>
<protein>
    <recommendedName>
        <fullName evidence="3">HECT-type E3 ubiquitin transferase</fullName>
        <ecNumber evidence="3">2.3.2.26</ecNumber>
    </recommendedName>
</protein>
<evidence type="ECO:0000313" key="9">
    <source>
        <dbReference type="EMBL" id="TKW11073.1"/>
    </source>
</evidence>
<organism evidence="9 10">
    <name type="scientific">Setaria viridis</name>
    <name type="common">Green bristlegrass</name>
    <name type="synonym">Setaria italica subsp. viridis</name>
    <dbReference type="NCBI Taxonomy" id="4556"/>
    <lineage>
        <taxon>Eukaryota</taxon>
        <taxon>Viridiplantae</taxon>
        <taxon>Streptophyta</taxon>
        <taxon>Embryophyta</taxon>
        <taxon>Tracheophyta</taxon>
        <taxon>Spermatophyta</taxon>
        <taxon>Magnoliopsida</taxon>
        <taxon>Liliopsida</taxon>
        <taxon>Poales</taxon>
        <taxon>Poaceae</taxon>
        <taxon>PACMAD clade</taxon>
        <taxon>Panicoideae</taxon>
        <taxon>Panicodae</taxon>
        <taxon>Paniceae</taxon>
        <taxon>Cenchrinae</taxon>
        <taxon>Setaria</taxon>
    </lineage>
</organism>
<dbReference type="InterPro" id="IPR000569">
    <property type="entry name" value="HECT_dom"/>
</dbReference>
<dbReference type="SMART" id="SM00119">
    <property type="entry name" value="HECTc"/>
    <property type="match status" value="1"/>
</dbReference>
<dbReference type="OMA" id="EWISLVC"/>
<dbReference type="SUPFAM" id="SSF54236">
    <property type="entry name" value="Ubiquitin-like"/>
    <property type="match status" value="1"/>
</dbReference>
<evidence type="ECO:0000313" key="10">
    <source>
        <dbReference type="Proteomes" id="UP000298652"/>
    </source>
</evidence>
<evidence type="ECO:0000256" key="5">
    <source>
        <dbReference type="ARBA" id="ARBA00022786"/>
    </source>
</evidence>
<comment type="pathway">
    <text evidence="2">Protein modification; protein ubiquitination.</text>
</comment>
<evidence type="ECO:0000256" key="6">
    <source>
        <dbReference type="PROSITE-ProRule" id="PRU00104"/>
    </source>
</evidence>
<dbReference type="AlphaFoldDB" id="A0A4U6UAU1"/>
<evidence type="ECO:0000256" key="2">
    <source>
        <dbReference type="ARBA" id="ARBA00004906"/>
    </source>
</evidence>
<dbReference type="InterPro" id="IPR000626">
    <property type="entry name" value="Ubiquitin-like_dom"/>
</dbReference>
<feature type="domain" description="HECT" evidence="8">
    <location>
        <begin position="478"/>
        <end position="818"/>
    </location>
</feature>
<dbReference type="GO" id="GO:0000209">
    <property type="term" value="P:protein polyubiquitination"/>
    <property type="evidence" value="ECO:0007669"/>
    <property type="project" value="TreeGrafter"/>
</dbReference>
<dbReference type="Gene3D" id="3.30.2160.10">
    <property type="entry name" value="Hect, E3 ligase catalytic domain"/>
    <property type="match status" value="1"/>
</dbReference>
<dbReference type="EMBL" id="CM016557">
    <property type="protein sequence ID" value="TKW11073.1"/>
    <property type="molecule type" value="Genomic_DNA"/>
</dbReference>
<evidence type="ECO:0000256" key="1">
    <source>
        <dbReference type="ARBA" id="ARBA00000885"/>
    </source>
</evidence>
<name>A0A4U6UAU1_SETVI</name>
<dbReference type="PANTHER" id="PTHR11254">
    <property type="entry name" value="HECT DOMAIN UBIQUITIN-PROTEIN LIGASE"/>
    <property type="match status" value="1"/>
</dbReference>
<feature type="domain" description="Ubiquitin-like" evidence="7">
    <location>
        <begin position="21"/>
        <end position="96"/>
    </location>
</feature>
<dbReference type="InterPro" id="IPR029071">
    <property type="entry name" value="Ubiquitin-like_domsf"/>
</dbReference>
<dbReference type="InterPro" id="IPR050409">
    <property type="entry name" value="E3_ubiq-protein_ligase"/>
</dbReference>
<keyword evidence="4" id="KW-0808">Transferase</keyword>
<accession>A0A4U6UAU1</accession>
<gene>
    <name evidence="9" type="ORF">SEVIR_6G210000v2</name>
</gene>
<dbReference type="Pfam" id="PF00632">
    <property type="entry name" value="HECT"/>
    <property type="match status" value="1"/>
</dbReference>
<feature type="active site" description="Glycyl thioester intermediate" evidence="6">
    <location>
        <position position="784"/>
    </location>
</feature>
<dbReference type="GO" id="GO:0005737">
    <property type="term" value="C:cytoplasm"/>
    <property type="evidence" value="ECO:0007669"/>
    <property type="project" value="TreeGrafter"/>
</dbReference>
<dbReference type="InterPro" id="IPR035983">
    <property type="entry name" value="Hect_E3_ubiquitin_ligase"/>
</dbReference>
<dbReference type="Gramene" id="TKW11073">
    <property type="protein sequence ID" value="TKW11073"/>
    <property type="gene ID" value="SEVIR_6G210000v2"/>
</dbReference>
<proteinExistence type="predicted"/>
<dbReference type="EC" id="2.3.2.26" evidence="3"/>
<dbReference type="GO" id="GO:0006511">
    <property type="term" value="P:ubiquitin-dependent protein catabolic process"/>
    <property type="evidence" value="ECO:0007669"/>
    <property type="project" value="TreeGrafter"/>
</dbReference>
<dbReference type="Gene3D" id="3.30.2410.10">
    <property type="entry name" value="Hect, E3 ligase catalytic domain"/>
    <property type="match status" value="1"/>
</dbReference>
<dbReference type="GO" id="GO:0061630">
    <property type="term" value="F:ubiquitin protein ligase activity"/>
    <property type="evidence" value="ECO:0007669"/>
    <property type="project" value="UniProtKB-EC"/>
</dbReference>
<reference evidence="9" key="1">
    <citation type="submission" date="2019-03" db="EMBL/GenBank/DDBJ databases">
        <title>WGS assembly of Setaria viridis.</title>
        <authorList>
            <person name="Huang P."/>
            <person name="Jenkins J."/>
            <person name="Grimwood J."/>
            <person name="Barry K."/>
            <person name="Healey A."/>
            <person name="Mamidi S."/>
            <person name="Sreedasyam A."/>
            <person name="Shu S."/>
            <person name="Feldman M."/>
            <person name="Wu J."/>
            <person name="Yu Y."/>
            <person name="Chen C."/>
            <person name="Johnson J."/>
            <person name="Rokhsar D."/>
            <person name="Baxter I."/>
            <person name="Schmutz J."/>
            <person name="Brutnell T."/>
            <person name="Kellogg E."/>
        </authorList>
    </citation>
    <scope>NUCLEOTIDE SEQUENCE [LARGE SCALE GENOMIC DNA]</scope>
</reference>
<dbReference type="PANTHER" id="PTHR11254:SF424">
    <property type="entry name" value="E3 UBIQUITIN-PROTEIN LIGASE UPL5"/>
    <property type="match status" value="1"/>
</dbReference>
<evidence type="ECO:0000259" key="8">
    <source>
        <dbReference type="PROSITE" id="PS50237"/>
    </source>
</evidence>
<keyword evidence="10" id="KW-1185">Reference proteome</keyword>
<dbReference type="Gene3D" id="3.90.1750.10">
    <property type="entry name" value="Hect, E3 ligase catalytic domains"/>
    <property type="match status" value="1"/>
</dbReference>